<name>A0ABV1EYN1_9BACI</name>
<evidence type="ECO:0000313" key="2">
    <source>
        <dbReference type="Proteomes" id="UP001465426"/>
    </source>
</evidence>
<proteinExistence type="predicted"/>
<sequence>MDKLINENPQPSEVVDLRVSLKGLVYPTARVYITSLEQRIEELENTISEMVNNE</sequence>
<protein>
    <submittedName>
        <fullName evidence="1">Uncharacterized protein</fullName>
    </submittedName>
</protein>
<dbReference type="EMBL" id="JBBMFN010000009">
    <property type="protein sequence ID" value="MEQ2465227.1"/>
    <property type="molecule type" value="Genomic_DNA"/>
</dbReference>
<evidence type="ECO:0000313" key="1">
    <source>
        <dbReference type="EMBL" id="MEQ2465227.1"/>
    </source>
</evidence>
<comment type="caution">
    <text evidence="1">The sequence shown here is derived from an EMBL/GenBank/DDBJ whole genome shotgun (WGS) entry which is preliminary data.</text>
</comment>
<keyword evidence="2" id="KW-1185">Reference proteome</keyword>
<gene>
    <name evidence="1" type="ORF">WMO63_06020</name>
</gene>
<organism evidence="1 2">
    <name type="scientific">Niallia hominis</name>
    <dbReference type="NCBI Taxonomy" id="3133173"/>
    <lineage>
        <taxon>Bacteria</taxon>
        <taxon>Bacillati</taxon>
        <taxon>Bacillota</taxon>
        <taxon>Bacilli</taxon>
        <taxon>Bacillales</taxon>
        <taxon>Bacillaceae</taxon>
        <taxon>Niallia</taxon>
    </lineage>
</organism>
<dbReference type="RefSeq" id="WP_155986755.1">
    <property type="nucleotide sequence ID" value="NZ_JBBMFN010000009.1"/>
</dbReference>
<dbReference type="Proteomes" id="UP001465426">
    <property type="component" value="Unassembled WGS sequence"/>
</dbReference>
<accession>A0ABV1EYN1</accession>
<reference evidence="1 2" key="1">
    <citation type="submission" date="2024-03" db="EMBL/GenBank/DDBJ databases">
        <title>Human intestinal bacterial collection.</title>
        <authorList>
            <person name="Pauvert C."/>
            <person name="Hitch T.C.A."/>
            <person name="Clavel T."/>
        </authorList>
    </citation>
    <scope>NUCLEOTIDE SEQUENCE [LARGE SCALE GENOMIC DNA]</scope>
    <source>
        <strain evidence="1 2">CLA-SR-H024</strain>
    </source>
</reference>